<dbReference type="STRING" id="47871.GA0070608_4889"/>
<evidence type="ECO:0000313" key="1">
    <source>
        <dbReference type="EMBL" id="SCL72212.1"/>
    </source>
</evidence>
<dbReference type="Proteomes" id="UP000199343">
    <property type="component" value="Unassembled WGS sequence"/>
</dbReference>
<sequence>MSFRICVPPAVPAVALTSPALIRRRHIDMMRVCATSCRPGDPR</sequence>
<reference evidence="1 2" key="1">
    <citation type="submission" date="2016-06" db="EMBL/GenBank/DDBJ databases">
        <authorList>
            <person name="Kjaerup R.B."/>
            <person name="Dalgaard T.S."/>
            <person name="Juul-Madsen H.R."/>
        </authorList>
    </citation>
    <scope>NUCLEOTIDE SEQUENCE [LARGE SCALE GENOMIC DNA]</scope>
    <source>
        <strain evidence="1 2">DSM 43363</strain>
    </source>
</reference>
<organism evidence="1 2">
    <name type="scientific">Micromonospora peucetia</name>
    <dbReference type="NCBI Taxonomy" id="47871"/>
    <lineage>
        <taxon>Bacteria</taxon>
        <taxon>Bacillati</taxon>
        <taxon>Actinomycetota</taxon>
        <taxon>Actinomycetes</taxon>
        <taxon>Micromonosporales</taxon>
        <taxon>Micromonosporaceae</taxon>
        <taxon>Micromonospora</taxon>
    </lineage>
</organism>
<dbReference type="AlphaFoldDB" id="A0A1C6W128"/>
<protein>
    <submittedName>
        <fullName evidence="1">Uncharacterized protein</fullName>
    </submittedName>
</protein>
<name>A0A1C6W128_9ACTN</name>
<gene>
    <name evidence="1" type="ORF">GA0070608_4889</name>
</gene>
<proteinExistence type="predicted"/>
<accession>A0A1C6W128</accession>
<dbReference type="EMBL" id="FMIC01000002">
    <property type="protein sequence ID" value="SCL72212.1"/>
    <property type="molecule type" value="Genomic_DNA"/>
</dbReference>
<evidence type="ECO:0000313" key="2">
    <source>
        <dbReference type="Proteomes" id="UP000199343"/>
    </source>
</evidence>